<evidence type="ECO:0000313" key="6">
    <source>
        <dbReference type="Proteomes" id="UP001157160"/>
    </source>
</evidence>
<dbReference type="Proteomes" id="UP001157160">
    <property type="component" value="Unassembled WGS sequence"/>
</dbReference>
<proteinExistence type="inferred from homology"/>
<accession>A0AA37UHA6</accession>
<dbReference type="PANTHER" id="PTHR33392:SF6">
    <property type="entry name" value="POLYISOPRENYL-TEICHOIC ACID--PEPTIDOGLYCAN TEICHOIC ACID TRANSFERASE TAGU"/>
    <property type="match status" value="1"/>
</dbReference>
<dbReference type="InterPro" id="IPR050922">
    <property type="entry name" value="LytR/CpsA/Psr_CW_biosynth"/>
</dbReference>
<keyword evidence="3" id="KW-1133">Transmembrane helix</keyword>
<sequence length="359" mass="39607">MTEPEAIPSRRELREQERRGGRGRKTAVPRRRRRWPWIVGSIVLVLALVAGGGYLWYRNVRSDLAQVTRLDDSVFPGEEERAEDTTPDALNILLLGADDTGELGNDINEVTRRSDTILVLHIPADRQSVQVMSIPRDSYVEVPGFGEQKINAALSEGGVSTAVSVIEGIIGDRVDHIGIIGFDGLGKMVDVLGGVTVTNDIGFRPRLLRQNYFPEGELTLENGTQALAFVRERQSFPDGDFQRIRNQQEFIRSMVQKMLDTGALSNPVTLSNLLGEMAPYLALDAGLSNSRLVEIANELSAVPPENMTFFTIPTLGTGTEGGQSVVYLDDDWVDLVGQHFAADDLDTFLVRRVEDEATQ</sequence>
<gene>
    <name evidence="5" type="ORF">GCM10025874_12840</name>
</gene>
<dbReference type="AlphaFoldDB" id="A0AA37UHA6"/>
<dbReference type="RefSeq" id="WP_284231166.1">
    <property type="nucleotide sequence ID" value="NZ_BSUL01000001.1"/>
</dbReference>
<comment type="similarity">
    <text evidence="1">Belongs to the LytR/CpsA/Psr (LCP) family.</text>
</comment>
<name>A0AA37UHA6_9MICO</name>
<dbReference type="Pfam" id="PF03816">
    <property type="entry name" value="LytR_cpsA_psr"/>
    <property type="match status" value="1"/>
</dbReference>
<feature type="transmembrane region" description="Helical" evidence="3">
    <location>
        <begin position="35"/>
        <end position="57"/>
    </location>
</feature>
<feature type="region of interest" description="Disordered" evidence="2">
    <location>
        <begin position="1"/>
        <end position="27"/>
    </location>
</feature>
<protein>
    <submittedName>
        <fullName evidence="5">Transcriptional regulator</fullName>
    </submittedName>
</protein>
<comment type="caution">
    <text evidence="5">The sequence shown here is derived from an EMBL/GenBank/DDBJ whole genome shotgun (WGS) entry which is preliminary data.</text>
</comment>
<feature type="domain" description="Cell envelope-related transcriptional attenuator" evidence="4">
    <location>
        <begin position="113"/>
        <end position="259"/>
    </location>
</feature>
<evidence type="ECO:0000259" key="4">
    <source>
        <dbReference type="Pfam" id="PF03816"/>
    </source>
</evidence>
<evidence type="ECO:0000313" key="5">
    <source>
        <dbReference type="EMBL" id="GMA28031.1"/>
    </source>
</evidence>
<keyword evidence="3" id="KW-0812">Transmembrane</keyword>
<feature type="compositionally biased region" description="Basic and acidic residues" evidence="2">
    <location>
        <begin position="8"/>
        <end position="20"/>
    </location>
</feature>
<dbReference type="EMBL" id="BSUL01000001">
    <property type="protein sequence ID" value="GMA28031.1"/>
    <property type="molecule type" value="Genomic_DNA"/>
</dbReference>
<dbReference type="PANTHER" id="PTHR33392">
    <property type="entry name" value="POLYISOPRENYL-TEICHOIC ACID--PEPTIDOGLYCAN TEICHOIC ACID TRANSFERASE TAGU"/>
    <property type="match status" value="1"/>
</dbReference>
<dbReference type="NCBIfam" id="TIGR00350">
    <property type="entry name" value="lytR_cpsA_psr"/>
    <property type="match status" value="1"/>
</dbReference>
<dbReference type="InterPro" id="IPR004474">
    <property type="entry name" value="LytR_CpsA_psr"/>
</dbReference>
<dbReference type="Gene3D" id="3.40.630.190">
    <property type="entry name" value="LCP protein"/>
    <property type="match status" value="1"/>
</dbReference>
<evidence type="ECO:0000256" key="3">
    <source>
        <dbReference type="SAM" id="Phobius"/>
    </source>
</evidence>
<organism evidence="5 6">
    <name type="scientific">Arenivirga flava</name>
    <dbReference type="NCBI Taxonomy" id="1930060"/>
    <lineage>
        <taxon>Bacteria</taxon>
        <taxon>Bacillati</taxon>
        <taxon>Actinomycetota</taxon>
        <taxon>Actinomycetes</taxon>
        <taxon>Micrococcales</taxon>
        <taxon>Microbacteriaceae</taxon>
        <taxon>Arenivirga</taxon>
    </lineage>
</organism>
<keyword evidence="3" id="KW-0472">Membrane</keyword>
<evidence type="ECO:0000256" key="1">
    <source>
        <dbReference type="ARBA" id="ARBA00006068"/>
    </source>
</evidence>
<evidence type="ECO:0000256" key="2">
    <source>
        <dbReference type="SAM" id="MobiDB-lite"/>
    </source>
</evidence>
<reference evidence="5 6" key="1">
    <citation type="journal article" date="2014" name="Int. J. Syst. Evol. Microbiol.">
        <title>Complete genome sequence of Corynebacterium casei LMG S-19264T (=DSM 44701T), isolated from a smear-ripened cheese.</title>
        <authorList>
            <consortium name="US DOE Joint Genome Institute (JGI-PGF)"/>
            <person name="Walter F."/>
            <person name="Albersmeier A."/>
            <person name="Kalinowski J."/>
            <person name="Ruckert C."/>
        </authorList>
    </citation>
    <scope>NUCLEOTIDE SEQUENCE [LARGE SCALE GENOMIC DNA]</scope>
    <source>
        <strain evidence="5 6">NBRC 112289</strain>
    </source>
</reference>
<keyword evidence="6" id="KW-1185">Reference proteome</keyword>